<evidence type="ECO:0000313" key="3">
    <source>
        <dbReference type="Proteomes" id="UP000799750"/>
    </source>
</evidence>
<proteinExistence type="predicted"/>
<organism evidence="2 3">
    <name type="scientific">Lophium mytilinum</name>
    <dbReference type="NCBI Taxonomy" id="390894"/>
    <lineage>
        <taxon>Eukaryota</taxon>
        <taxon>Fungi</taxon>
        <taxon>Dikarya</taxon>
        <taxon>Ascomycota</taxon>
        <taxon>Pezizomycotina</taxon>
        <taxon>Dothideomycetes</taxon>
        <taxon>Pleosporomycetidae</taxon>
        <taxon>Mytilinidiales</taxon>
        <taxon>Mytilinidiaceae</taxon>
        <taxon>Lophium</taxon>
    </lineage>
</organism>
<evidence type="ECO:0000313" key="2">
    <source>
        <dbReference type="EMBL" id="KAF2494472.1"/>
    </source>
</evidence>
<evidence type="ECO:0000256" key="1">
    <source>
        <dbReference type="SAM" id="MobiDB-lite"/>
    </source>
</evidence>
<dbReference type="AlphaFoldDB" id="A0A6A6QQM6"/>
<feature type="compositionally biased region" description="Polar residues" evidence="1">
    <location>
        <begin position="54"/>
        <end position="68"/>
    </location>
</feature>
<sequence length="347" mass="38232">MPMRLVNSKITKTAPSSNQASSFRSYSAALAEPITSVQDEDLEFPAVEEADGAVQSSECNSAKLSENTKPPEINPTQMPLAVQRIFWHSSNIPRKYGSATRSANRNKELKQLTTWMDEPSSSATALGLPSSSRQVAQPQTSGLQSNFTSPTPELIRRIQRAAEAAVGSGTLLSTLASAWDLTEFHANAPKIETFKASMVINFTMKVLCDDPRAKVGDRGIVPTEQGVMLFKQRFGIILTMHENGFTVVPLYTHRGSGISHLHRSEWHKYAAIGLKGRDPPFDTYAPGPRLLLDENASFDIKGSSYARLNQRHTIDFDQKTPLDGYEAVVGCLSKESFEELKRRCAEV</sequence>
<keyword evidence="3" id="KW-1185">Reference proteome</keyword>
<gene>
    <name evidence="2" type="ORF">BU16DRAFT_539756</name>
</gene>
<protein>
    <submittedName>
        <fullName evidence="2">Uncharacterized protein</fullName>
    </submittedName>
</protein>
<dbReference type="Proteomes" id="UP000799750">
    <property type="component" value="Unassembled WGS sequence"/>
</dbReference>
<name>A0A6A6QQM6_9PEZI</name>
<feature type="region of interest" description="Disordered" evidence="1">
    <location>
        <begin position="50"/>
        <end position="75"/>
    </location>
</feature>
<accession>A0A6A6QQM6</accession>
<dbReference type="EMBL" id="MU004190">
    <property type="protein sequence ID" value="KAF2494472.1"/>
    <property type="molecule type" value="Genomic_DNA"/>
</dbReference>
<reference evidence="2" key="1">
    <citation type="journal article" date="2020" name="Stud. Mycol.">
        <title>101 Dothideomycetes genomes: a test case for predicting lifestyles and emergence of pathogens.</title>
        <authorList>
            <person name="Haridas S."/>
            <person name="Albert R."/>
            <person name="Binder M."/>
            <person name="Bloem J."/>
            <person name="Labutti K."/>
            <person name="Salamov A."/>
            <person name="Andreopoulos B."/>
            <person name="Baker S."/>
            <person name="Barry K."/>
            <person name="Bills G."/>
            <person name="Bluhm B."/>
            <person name="Cannon C."/>
            <person name="Castanera R."/>
            <person name="Culley D."/>
            <person name="Daum C."/>
            <person name="Ezra D."/>
            <person name="Gonzalez J."/>
            <person name="Henrissat B."/>
            <person name="Kuo A."/>
            <person name="Liang C."/>
            <person name="Lipzen A."/>
            <person name="Lutzoni F."/>
            <person name="Magnuson J."/>
            <person name="Mondo S."/>
            <person name="Nolan M."/>
            <person name="Ohm R."/>
            <person name="Pangilinan J."/>
            <person name="Park H.-J."/>
            <person name="Ramirez L."/>
            <person name="Alfaro M."/>
            <person name="Sun H."/>
            <person name="Tritt A."/>
            <person name="Yoshinaga Y."/>
            <person name="Zwiers L.-H."/>
            <person name="Turgeon B."/>
            <person name="Goodwin S."/>
            <person name="Spatafora J."/>
            <person name="Crous P."/>
            <person name="Grigoriev I."/>
        </authorList>
    </citation>
    <scope>NUCLEOTIDE SEQUENCE</scope>
    <source>
        <strain evidence="2">CBS 269.34</strain>
    </source>
</reference>
<dbReference type="OrthoDB" id="3438983at2759"/>